<gene>
    <name evidence="6" type="ORF">GCM10011410_17680</name>
</gene>
<dbReference type="SUPFAM" id="SSF55874">
    <property type="entry name" value="ATPase domain of HSP90 chaperone/DNA topoisomerase II/histidine kinase"/>
    <property type="match status" value="1"/>
</dbReference>
<dbReference type="Pfam" id="PF02518">
    <property type="entry name" value="HATPase_c"/>
    <property type="match status" value="1"/>
</dbReference>
<keyword evidence="4" id="KW-0472">Membrane</keyword>
<dbReference type="InterPro" id="IPR036890">
    <property type="entry name" value="HATPase_C_sf"/>
</dbReference>
<evidence type="ECO:0000259" key="5">
    <source>
        <dbReference type="Pfam" id="PF02518"/>
    </source>
</evidence>
<dbReference type="InterPro" id="IPR050482">
    <property type="entry name" value="Sensor_HK_TwoCompSys"/>
</dbReference>
<evidence type="ECO:0000256" key="4">
    <source>
        <dbReference type="SAM" id="Phobius"/>
    </source>
</evidence>
<evidence type="ECO:0000256" key="3">
    <source>
        <dbReference type="ARBA" id="ARBA00023012"/>
    </source>
</evidence>
<evidence type="ECO:0000313" key="6">
    <source>
        <dbReference type="EMBL" id="GGC65652.1"/>
    </source>
</evidence>
<evidence type="ECO:0000313" key="7">
    <source>
        <dbReference type="Proteomes" id="UP000641514"/>
    </source>
</evidence>
<dbReference type="PANTHER" id="PTHR24421:SF61">
    <property type="entry name" value="OXYGEN SENSOR HISTIDINE KINASE NREB"/>
    <property type="match status" value="1"/>
</dbReference>
<sequence>MAPNHNGPAIGHSPASPRLSALLSWTAIKDTVSQPGEERAKRLLALLLLFQRAAYLALLPIAIIAAPEDAYFNSHFNLVLLGVAIAWNVYLAYVTLKQGWFPIHLVWVDTAVIVGLLIVASLNMRDDFVFGGMNWPGRLAMGTVALIAAALPLRHILVAWVFVVAARFGGTTLRVGEFSPPFEEFVGVLNAYIWFAIVFYFLRYHLIAQGRALDALAQNQVALEATKAANQARFDERIAQHRRLHDTVLTTLTAIARGGLDYRENAVRARCAAEADYVRRLICGAEDEGPGHLETRLSDTIAQAETLGLRVHHQHDQLPDNISPALVDALCGAVMEALNNVVKHAGTHEAWVTATVDEGVVKVRIVDRGCGFSPPLTEFGFGISQSIYDRMSRYGGYALVDSEPNCGTIVELACPVSTDARALL</sequence>
<feature type="transmembrane region" description="Helical" evidence="4">
    <location>
        <begin position="78"/>
        <end position="96"/>
    </location>
</feature>
<dbReference type="InterPro" id="IPR003594">
    <property type="entry name" value="HATPase_dom"/>
</dbReference>
<feature type="transmembrane region" description="Helical" evidence="4">
    <location>
        <begin position="143"/>
        <end position="165"/>
    </location>
</feature>
<organism evidence="6 7">
    <name type="scientific">Hoyosella rhizosphaerae</name>
    <dbReference type="NCBI Taxonomy" id="1755582"/>
    <lineage>
        <taxon>Bacteria</taxon>
        <taxon>Bacillati</taxon>
        <taxon>Actinomycetota</taxon>
        <taxon>Actinomycetes</taxon>
        <taxon>Mycobacteriales</taxon>
        <taxon>Hoyosellaceae</taxon>
        <taxon>Hoyosella</taxon>
    </lineage>
</organism>
<evidence type="ECO:0000256" key="1">
    <source>
        <dbReference type="ARBA" id="ARBA00022679"/>
    </source>
</evidence>
<dbReference type="CDD" id="cd16917">
    <property type="entry name" value="HATPase_UhpB-NarQ-NarX-like"/>
    <property type="match status" value="1"/>
</dbReference>
<dbReference type="PANTHER" id="PTHR24421">
    <property type="entry name" value="NITRATE/NITRITE SENSOR PROTEIN NARX-RELATED"/>
    <property type="match status" value="1"/>
</dbReference>
<comment type="caution">
    <text evidence="6">The sequence shown here is derived from an EMBL/GenBank/DDBJ whole genome shotgun (WGS) entry which is preliminary data.</text>
</comment>
<keyword evidence="2" id="KW-0418">Kinase</keyword>
<dbReference type="EMBL" id="BMJH01000002">
    <property type="protein sequence ID" value="GGC65652.1"/>
    <property type="molecule type" value="Genomic_DNA"/>
</dbReference>
<feature type="domain" description="Histidine kinase/HSP90-like ATPase" evidence="5">
    <location>
        <begin position="329"/>
        <end position="416"/>
    </location>
</feature>
<dbReference type="GO" id="GO:0016301">
    <property type="term" value="F:kinase activity"/>
    <property type="evidence" value="ECO:0007669"/>
    <property type="project" value="UniProtKB-KW"/>
</dbReference>
<dbReference type="RefSeq" id="WP_188673376.1">
    <property type="nucleotide sequence ID" value="NZ_BMJH01000002.1"/>
</dbReference>
<keyword evidence="1" id="KW-0808">Transferase</keyword>
<dbReference type="GO" id="GO:0000160">
    <property type="term" value="P:phosphorelay signal transduction system"/>
    <property type="evidence" value="ECO:0007669"/>
    <property type="project" value="UniProtKB-KW"/>
</dbReference>
<keyword evidence="3" id="KW-0902">Two-component regulatory system</keyword>
<feature type="transmembrane region" description="Helical" evidence="4">
    <location>
        <begin position="43"/>
        <end position="66"/>
    </location>
</feature>
<dbReference type="AlphaFoldDB" id="A0A916XEZ0"/>
<reference evidence="6" key="1">
    <citation type="journal article" date="2014" name="Int. J. Syst. Evol. Microbiol.">
        <title>Complete genome sequence of Corynebacterium casei LMG S-19264T (=DSM 44701T), isolated from a smear-ripened cheese.</title>
        <authorList>
            <consortium name="US DOE Joint Genome Institute (JGI-PGF)"/>
            <person name="Walter F."/>
            <person name="Albersmeier A."/>
            <person name="Kalinowski J."/>
            <person name="Ruckert C."/>
        </authorList>
    </citation>
    <scope>NUCLEOTIDE SEQUENCE</scope>
    <source>
        <strain evidence="6">CGMCC 1.15478</strain>
    </source>
</reference>
<keyword evidence="7" id="KW-1185">Reference proteome</keyword>
<dbReference type="Proteomes" id="UP000641514">
    <property type="component" value="Unassembled WGS sequence"/>
</dbReference>
<evidence type="ECO:0000256" key="2">
    <source>
        <dbReference type="ARBA" id="ARBA00022777"/>
    </source>
</evidence>
<protein>
    <recommendedName>
        <fullName evidence="5">Histidine kinase/HSP90-like ATPase domain-containing protein</fullName>
    </recommendedName>
</protein>
<dbReference type="Gene3D" id="3.30.565.10">
    <property type="entry name" value="Histidine kinase-like ATPase, C-terminal domain"/>
    <property type="match status" value="1"/>
</dbReference>
<feature type="transmembrane region" description="Helical" evidence="4">
    <location>
        <begin position="102"/>
        <end position="122"/>
    </location>
</feature>
<keyword evidence="4" id="KW-1133">Transmembrane helix</keyword>
<accession>A0A916XEZ0</accession>
<proteinExistence type="predicted"/>
<feature type="transmembrane region" description="Helical" evidence="4">
    <location>
        <begin position="185"/>
        <end position="202"/>
    </location>
</feature>
<name>A0A916XEZ0_9ACTN</name>
<keyword evidence="4" id="KW-0812">Transmembrane</keyword>
<reference evidence="6" key="2">
    <citation type="submission" date="2020-09" db="EMBL/GenBank/DDBJ databases">
        <authorList>
            <person name="Sun Q."/>
            <person name="Zhou Y."/>
        </authorList>
    </citation>
    <scope>NUCLEOTIDE SEQUENCE</scope>
    <source>
        <strain evidence="6">CGMCC 1.15478</strain>
    </source>
</reference>